<dbReference type="AlphaFoldDB" id="A0A8X6M6N4"/>
<name>A0A8X6M6N4_TRICU</name>
<dbReference type="OrthoDB" id="10469175at2759"/>
<evidence type="ECO:0000313" key="1">
    <source>
        <dbReference type="EMBL" id="GFR33309.1"/>
    </source>
</evidence>
<comment type="caution">
    <text evidence="1">The sequence shown here is derived from an EMBL/GenBank/DDBJ whole genome shotgun (WGS) entry which is preliminary data.</text>
</comment>
<sequence length="104" mass="11868">MCRLFTSKAITFRSTREPFKALYGQFLRFGSESAAEEFHTHFPKVHKYANAFHEAHKISQLTSLCVRWAQLSLMFNSSGSSLLLSNVYQIVSFSEQTVGDIPCR</sequence>
<protein>
    <submittedName>
        <fullName evidence="1">Uncharacterized protein</fullName>
    </submittedName>
</protein>
<organism evidence="1 2">
    <name type="scientific">Trichonephila clavata</name>
    <name type="common">Joro spider</name>
    <name type="synonym">Nephila clavata</name>
    <dbReference type="NCBI Taxonomy" id="2740835"/>
    <lineage>
        <taxon>Eukaryota</taxon>
        <taxon>Metazoa</taxon>
        <taxon>Ecdysozoa</taxon>
        <taxon>Arthropoda</taxon>
        <taxon>Chelicerata</taxon>
        <taxon>Arachnida</taxon>
        <taxon>Araneae</taxon>
        <taxon>Araneomorphae</taxon>
        <taxon>Entelegynae</taxon>
        <taxon>Araneoidea</taxon>
        <taxon>Nephilidae</taxon>
        <taxon>Trichonephila</taxon>
    </lineage>
</organism>
<evidence type="ECO:0000313" key="2">
    <source>
        <dbReference type="Proteomes" id="UP000887116"/>
    </source>
</evidence>
<dbReference type="EMBL" id="BMAO01029660">
    <property type="protein sequence ID" value="GFR33309.1"/>
    <property type="molecule type" value="Genomic_DNA"/>
</dbReference>
<dbReference type="Proteomes" id="UP000887116">
    <property type="component" value="Unassembled WGS sequence"/>
</dbReference>
<gene>
    <name evidence="1" type="ORF">TNCT_360181</name>
</gene>
<proteinExistence type="predicted"/>
<keyword evidence="2" id="KW-1185">Reference proteome</keyword>
<reference evidence="1" key="1">
    <citation type="submission" date="2020-07" db="EMBL/GenBank/DDBJ databases">
        <title>Multicomponent nature underlies the extraordinary mechanical properties of spider dragline silk.</title>
        <authorList>
            <person name="Kono N."/>
            <person name="Nakamura H."/>
            <person name="Mori M."/>
            <person name="Yoshida Y."/>
            <person name="Ohtoshi R."/>
            <person name="Malay A.D."/>
            <person name="Moran D.A.P."/>
            <person name="Tomita M."/>
            <person name="Numata K."/>
            <person name="Arakawa K."/>
        </authorList>
    </citation>
    <scope>NUCLEOTIDE SEQUENCE</scope>
</reference>
<accession>A0A8X6M6N4</accession>